<dbReference type="OrthoDB" id="9831912at2"/>
<proteinExistence type="predicted"/>
<gene>
    <name evidence="2" type="ORF">FBQ74_18005</name>
</gene>
<name>A0A5B7YLJ3_9ALTE</name>
<evidence type="ECO:0000256" key="1">
    <source>
        <dbReference type="SAM" id="SignalP"/>
    </source>
</evidence>
<dbReference type="KEGG" id="salk:FBQ74_18005"/>
<sequence length="110" mass="12145">MKNYIAAAFLCGISVPAHANGDDSQRLQCLVNNEMLSVGESRWIADPTLKEMGAGRDWAGFRVVCRQTVKVIPSTGKAGSVIKKGEPVLMMTEFSEDYFQHVVNPEQNEK</sequence>
<dbReference type="EMBL" id="CP039853">
    <property type="protein sequence ID" value="QCZ95589.1"/>
    <property type="molecule type" value="Genomic_DNA"/>
</dbReference>
<protein>
    <submittedName>
        <fullName evidence="2">Uncharacterized protein</fullName>
    </submittedName>
</protein>
<feature type="signal peptide" evidence="1">
    <location>
        <begin position="1"/>
        <end position="19"/>
    </location>
</feature>
<keyword evidence="3" id="KW-1185">Reference proteome</keyword>
<reference evidence="2 3" key="1">
    <citation type="submission" date="2019-04" db="EMBL/GenBank/DDBJ databases">
        <title>Salinimonas iocasae sp. nov., a halophilic bacterium isolated from the outer tube casing of tubeworms in Okinawa Trough.</title>
        <authorList>
            <person name="Zhang H."/>
            <person name="Wang H."/>
            <person name="Li C."/>
        </authorList>
    </citation>
    <scope>NUCLEOTIDE SEQUENCE [LARGE SCALE GENOMIC DNA]</scope>
    <source>
        <strain evidence="2 3">KX18D6</strain>
        <plasmid evidence="2 3">plas12</plasmid>
    </source>
</reference>
<feature type="chain" id="PRO_5022679399" evidence="1">
    <location>
        <begin position="20"/>
        <end position="110"/>
    </location>
</feature>
<dbReference type="Proteomes" id="UP000304912">
    <property type="component" value="Plasmid plas12"/>
</dbReference>
<dbReference type="AlphaFoldDB" id="A0A5B7YLJ3"/>
<accession>A0A5B7YLJ3</accession>
<organism evidence="2 3">
    <name type="scientific">Salinimonas iocasae</name>
    <dbReference type="NCBI Taxonomy" id="2572577"/>
    <lineage>
        <taxon>Bacteria</taxon>
        <taxon>Pseudomonadati</taxon>
        <taxon>Pseudomonadota</taxon>
        <taxon>Gammaproteobacteria</taxon>
        <taxon>Alteromonadales</taxon>
        <taxon>Alteromonadaceae</taxon>
        <taxon>Alteromonas/Salinimonas group</taxon>
        <taxon>Salinimonas</taxon>
    </lineage>
</organism>
<evidence type="ECO:0000313" key="3">
    <source>
        <dbReference type="Proteomes" id="UP000304912"/>
    </source>
</evidence>
<keyword evidence="2" id="KW-0614">Plasmid</keyword>
<keyword evidence="1" id="KW-0732">Signal</keyword>
<evidence type="ECO:0000313" key="2">
    <source>
        <dbReference type="EMBL" id="QCZ95589.1"/>
    </source>
</evidence>
<geneLocation type="plasmid" evidence="2 3">
    <name>plas12</name>
</geneLocation>